<protein>
    <recommendedName>
        <fullName evidence="4">TFIIH p62 subunit N-terminal domain-containing protein</fullName>
    </recommendedName>
</protein>
<feature type="compositionally biased region" description="Polar residues" evidence="1">
    <location>
        <begin position="112"/>
        <end position="128"/>
    </location>
</feature>
<evidence type="ECO:0000313" key="3">
    <source>
        <dbReference type="Proteomes" id="UP001153069"/>
    </source>
</evidence>
<feature type="compositionally biased region" description="Polar residues" evidence="1">
    <location>
        <begin position="139"/>
        <end position="148"/>
    </location>
</feature>
<dbReference type="EMBL" id="CAICTM010000793">
    <property type="protein sequence ID" value="CAB9516590.1"/>
    <property type="molecule type" value="Genomic_DNA"/>
</dbReference>
<proteinExistence type="predicted"/>
<sequence length="195" mass="22097">MVAQTTYKPVTYVTKGGGTLKLYDKELTFQMKDASAANGIKIFTLPWSKIKKRQVSDSGTTGKPKIKLILKSGTEAIFQMDDRISLEVLRDDIAERLARWKEKYPDSDDEAVNQTRGAGTTQRRQSTPYRMAKPVVETTRASMSQPRASQPYRMAAPQKLPATAPRQSQPYRMKKQNEPEPPRQSQPYRFVAAKK</sequence>
<evidence type="ECO:0008006" key="4">
    <source>
        <dbReference type="Google" id="ProtNLM"/>
    </source>
</evidence>
<name>A0A9N8EDM7_9STRA</name>
<gene>
    <name evidence="2" type="ORF">SEMRO_794_G203340.1</name>
</gene>
<keyword evidence="3" id="KW-1185">Reference proteome</keyword>
<feature type="region of interest" description="Disordered" evidence="1">
    <location>
        <begin position="104"/>
        <end position="195"/>
    </location>
</feature>
<dbReference type="Proteomes" id="UP001153069">
    <property type="component" value="Unassembled WGS sequence"/>
</dbReference>
<comment type="caution">
    <text evidence="2">The sequence shown here is derived from an EMBL/GenBank/DDBJ whole genome shotgun (WGS) entry which is preliminary data.</text>
</comment>
<dbReference type="AlphaFoldDB" id="A0A9N8EDM7"/>
<evidence type="ECO:0000256" key="1">
    <source>
        <dbReference type="SAM" id="MobiDB-lite"/>
    </source>
</evidence>
<organism evidence="2 3">
    <name type="scientific">Seminavis robusta</name>
    <dbReference type="NCBI Taxonomy" id="568900"/>
    <lineage>
        <taxon>Eukaryota</taxon>
        <taxon>Sar</taxon>
        <taxon>Stramenopiles</taxon>
        <taxon>Ochrophyta</taxon>
        <taxon>Bacillariophyta</taxon>
        <taxon>Bacillariophyceae</taxon>
        <taxon>Bacillariophycidae</taxon>
        <taxon>Naviculales</taxon>
        <taxon>Naviculaceae</taxon>
        <taxon>Seminavis</taxon>
    </lineage>
</organism>
<evidence type="ECO:0000313" key="2">
    <source>
        <dbReference type="EMBL" id="CAB9516590.1"/>
    </source>
</evidence>
<reference evidence="2" key="1">
    <citation type="submission" date="2020-06" db="EMBL/GenBank/DDBJ databases">
        <authorList>
            <consortium name="Plant Systems Biology data submission"/>
        </authorList>
    </citation>
    <scope>NUCLEOTIDE SEQUENCE</scope>
    <source>
        <strain evidence="2">D6</strain>
    </source>
</reference>
<accession>A0A9N8EDM7</accession>